<dbReference type="PANTHER" id="PTHR43000">
    <property type="entry name" value="DTDP-D-GLUCOSE 4,6-DEHYDRATASE-RELATED"/>
    <property type="match status" value="1"/>
</dbReference>
<feature type="domain" description="NAD-dependent epimerase/dehydratase" evidence="3">
    <location>
        <begin position="4"/>
        <end position="239"/>
    </location>
</feature>
<evidence type="ECO:0000256" key="2">
    <source>
        <dbReference type="ARBA" id="ARBA00007637"/>
    </source>
</evidence>
<accession>A0ABY8DFX0</accession>
<sequence>MSRILITGGAGFIGAHLAKTCLAAGHEVHVILRPGSDVERLRPLADDVVRHGFDLQSEAALKHCLSEVQPDRIFHLAARPRRRESPDFADAAEGVREHLQTLVSLLGAAATTDRPPAVLIRSGSLAEYGLAPAPYVETNREAPVTTYGAELAAATHMIGGLQARLPFPVVTARLALVYGPSQATDYLMPSLIRRCLAGEPSIVRHPRDRRDLLYIDDVIDALLRLGDARLPGPTIVNIASTIAPTMREVAQMVVEQTGADPRLIEYGADDHSSGIVDLRGSADKARELIGWRARVPLAEGVARTVAWYREHTCTGVSPRKVEHRA</sequence>
<dbReference type="Proteomes" id="UP001229355">
    <property type="component" value="Chromosome 2"/>
</dbReference>
<reference evidence="4 5" key="1">
    <citation type="submission" date="2023-03" db="EMBL/GenBank/DDBJ databases">
        <authorList>
            <person name="Kaur S."/>
            <person name="Espinosa-Saiz D."/>
            <person name="Velazquez E."/>
            <person name="Menendez E."/>
            <person name="diCenzo G.C."/>
        </authorList>
    </citation>
    <scope>NUCLEOTIDE SEQUENCE [LARGE SCALE GENOMIC DNA]</scope>
    <source>
        <strain evidence="4 5">LMG 24692</strain>
    </source>
</reference>
<dbReference type="RefSeq" id="WP_280661764.1">
    <property type="nucleotide sequence ID" value="NZ_CP120374.1"/>
</dbReference>
<evidence type="ECO:0000256" key="1">
    <source>
        <dbReference type="ARBA" id="ARBA00005125"/>
    </source>
</evidence>
<dbReference type="EMBL" id="CP120374">
    <property type="protein sequence ID" value="WEX89793.1"/>
    <property type="molecule type" value="Genomic_DNA"/>
</dbReference>
<dbReference type="InterPro" id="IPR001509">
    <property type="entry name" value="Epimerase_deHydtase"/>
</dbReference>
<dbReference type="InterPro" id="IPR036291">
    <property type="entry name" value="NAD(P)-bd_dom_sf"/>
</dbReference>
<evidence type="ECO:0000313" key="5">
    <source>
        <dbReference type="Proteomes" id="UP001229355"/>
    </source>
</evidence>
<dbReference type="Gene3D" id="3.40.50.720">
    <property type="entry name" value="NAD(P)-binding Rossmann-like Domain"/>
    <property type="match status" value="1"/>
</dbReference>
<comment type="similarity">
    <text evidence="2">Belongs to the NAD(P)-dependent epimerase/dehydratase family.</text>
</comment>
<protein>
    <submittedName>
        <fullName evidence="4">NAD(P)-dependent oxidoreductase</fullName>
    </submittedName>
</protein>
<keyword evidence="5" id="KW-1185">Reference proteome</keyword>
<gene>
    <name evidence="4" type="ORF">PZN02_005110</name>
</gene>
<organism evidence="4 5">
    <name type="scientific">Sinorhizobium garamanticum</name>
    <dbReference type="NCBI Taxonomy" id="680247"/>
    <lineage>
        <taxon>Bacteria</taxon>
        <taxon>Pseudomonadati</taxon>
        <taxon>Pseudomonadota</taxon>
        <taxon>Alphaproteobacteria</taxon>
        <taxon>Hyphomicrobiales</taxon>
        <taxon>Rhizobiaceae</taxon>
        <taxon>Sinorhizobium/Ensifer group</taxon>
        <taxon>Sinorhizobium</taxon>
    </lineage>
</organism>
<dbReference type="Pfam" id="PF01370">
    <property type="entry name" value="Epimerase"/>
    <property type="match status" value="1"/>
</dbReference>
<comment type="pathway">
    <text evidence="1">Bacterial outer membrane biogenesis; LPS O-antigen biosynthesis.</text>
</comment>
<proteinExistence type="inferred from homology"/>
<dbReference type="Gene3D" id="3.90.25.10">
    <property type="entry name" value="UDP-galactose 4-epimerase, domain 1"/>
    <property type="match status" value="1"/>
</dbReference>
<evidence type="ECO:0000313" key="4">
    <source>
        <dbReference type="EMBL" id="WEX89793.1"/>
    </source>
</evidence>
<dbReference type="SUPFAM" id="SSF51735">
    <property type="entry name" value="NAD(P)-binding Rossmann-fold domains"/>
    <property type="match status" value="1"/>
</dbReference>
<name>A0ABY8DFX0_9HYPH</name>
<evidence type="ECO:0000259" key="3">
    <source>
        <dbReference type="Pfam" id="PF01370"/>
    </source>
</evidence>